<dbReference type="EMBL" id="JARKIE010000048">
    <property type="protein sequence ID" value="KAJ7693058.1"/>
    <property type="molecule type" value="Genomic_DNA"/>
</dbReference>
<evidence type="ECO:0000313" key="2">
    <source>
        <dbReference type="EMBL" id="KAJ7693058.1"/>
    </source>
</evidence>
<proteinExistence type="predicted"/>
<keyword evidence="3" id="KW-1185">Reference proteome</keyword>
<dbReference type="Proteomes" id="UP001221757">
    <property type="component" value="Unassembled WGS sequence"/>
</dbReference>
<comment type="caution">
    <text evidence="2">The sequence shown here is derived from an EMBL/GenBank/DDBJ whole genome shotgun (WGS) entry which is preliminary data.</text>
</comment>
<accession>A0AAD7GFY5</accession>
<name>A0AAD7GFY5_MYCRO</name>
<feature type="region of interest" description="Disordered" evidence="1">
    <location>
        <begin position="226"/>
        <end position="276"/>
    </location>
</feature>
<evidence type="ECO:0000313" key="3">
    <source>
        <dbReference type="Proteomes" id="UP001221757"/>
    </source>
</evidence>
<feature type="compositionally biased region" description="Pro residues" evidence="1">
    <location>
        <begin position="232"/>
        <end position="245"/>
    </location>
</feature>
<reference evidence="2" key="1">
    <citation type="submission" date="2023-03" db="EMBL/GenBank/DDBJ databases">
        <title>Massive genome expansion in bonnet fungi (Mycena s.s.) driven by repeated elements and novel gene families across ecological guilds.</title>
        <authorList>
            <consortium name="Lawrence Berkeley National Laboratory"/>
            <person name="Harder C.B."/>
            <person name="Miyauchi S."/>
            <person name="Viragh M."/>
            <person name="Kuo A."/>
            <person name="Thoen E."/>
            <person name="Andreopoulos B."/>
            <person name="Lu D."/>
            <person name="Skrede I."/>
            <person name="Drula E."/>
            <person name="Henrissat B."/>
            <person name="Morin E."/>
            <person name="Kohler A."/>
            <person name="Barry K."/>
            <person name="LaButti K."/>
            <person name="Morin E."/>
            <person name="Salamov A."/>
            <person name="Lipzen A."/>
            <person name="Mereny Z."/>
            <person name="Hegedus B."/>
            <person name="Baldrian P."/>
            <person name="Stursova M."/>
            <person name="Weitz H."/>
            <person name="Taylor A."/>
            <person name="Grigoriev I.V."/>
            <person name="Nagy L.G."/>
            <person name="Martin F."/>
            <person name="Kauserud H."/>
        </authorList>
    </citation>
    <scope>NUCLEOTIDE SEQUENCE</scope>
    <source>
        <strain evidence="2">CBHHK067</strain>
    </source>
</reference>
<sequence length="276" mass="30172">MLCGIPNISVVEYGVSEVAEVEETSIPGGGWRATEAVEAVEVEETSIPGGRWRVIEAAEAAEVEETSIPDSTPFKNFQVPDLLVGGQQRRRRRQSNPSTACGSMKGVCQNDLGWRSPPPPPPPPPLSPSIYRLWSHETCTNYLVFSVERKRITWDGGLLYLHRLRRLRRPPSTTFGPMKRAPTICMLEGYRFMIGKHIQCVVEIQVAGFFEHALQTAGYTIKKPNRTQAAMRPPPPPPPPPPSQPLPNSAAEGHSGARGGGKLKGDAGNSRGRHTA</sequence>
<protein>
    <submittedName>
        <fullName evidence="2">Uncharacterized protein</fullName>
    </submittedName>
</protein>
<evidence type="ECO:0000256" key="1">
    <source>
        <dbReference type="SAM" id="MobiDB-lite"/>
    </source>
</evidence>
<organism evidence="2 3">
    <name type="scientific">Mycena rosella</name>
    <name type="common">Pink bonnet</name>
    <name type="synonym">Agaricus rosellus</name>
    <dbReference type="NCBI Taxonomy" id="1033263"/>
    <lineage>
        <taxon>Eukaryota</taxon>
        <taxon>Fungi</taxon>
        <taxon>Dikarya</taxon>
        <taxon>Basidiomycota</taxon>
        <taxon>Agaricomycotina</taxon>
        <taxon>Agaricomycetes</taxon>
        <taxon>Agaricomycetidae</taxon>
        <taxon>Agaricales</taxon>
        <taxon>Marasmiineae</taxon>
        <taxon>Mycenaceae</taxon>
        <taxon>Mycena</taxon>
    </lineage>
</organism>
<dbReference type="AlphaFoldDB" id="A0AAD7GFY5"/>
<gene>
    <name evidence="2" type="ORF">B0H17DRAFT_1132762</name>
</gene>